<dbReference type="Gene3D" id="3.40.1620.10">
    <property type="entry name" value="YefM-like domain"/>
    <property type="match status" value="1"/>
</dbReference>
<dbReference type="OrthoDB" id="33091at2"/>
<dbReference type="RefSeq" id="WP_091442978.1">
    <property type="nucleotide sequence ID" value="NZ_FOIE01000003.1"/>
</dbReference>
<evidence type="ECO:0000313" key="3">
    <source>
        <dbReference type="EMBL" id="SET28523.1"/>
    </source>
</evidence>
<dbReference type="InterPro" id="IPR036165">
    <property type="entry name" value="YefM-like_sf"/>
</dbReference>
<proteinExistence type="inferred from homology"/>
<evidence type="ECO:0000313" key="4">
    <source>
        <dbReference type="Proteomes" id="UP000198507"/>
    </source>
</evidence>
<name>A0A1I0DAE0_9ACTN</name>
<keyword evidence="4" id="KW-1185">Reference proteome</keyword>
<dbReference type="InterPro" id="IPR051416">
    <property type="entry name" value="phD-YefM_TA_antitoxins"/>
</dbReference>
<evidence type="ECO:0000256" key="2">
    <source>
        <dbReference type="RuleBase" id="RU362080"/>
    </source>
</evidence>
<dbReference type="EMBL" id="FOIE01000003">
    <property type="protein sequence ID" value="SET28523.1"/>
    <property type="molecule type" value="Genomic_DNA"/>
</dbReference>
<accession>A0A1I0DAE0</accession>
<sequence>MTTSVGVHEAKTHLSRLLEKVAAGEEVEITNRGKVVARLVGPARRTPNFDFDRGNVWIADDFDDLPEDLQRAFEGDG</sequence>
<gene>
    <name evidence="3" type="ORF">SAMN04488546_1986</name>
</gene>
<comment type="function">
    <text evidence="2">Antitoxin component of a type II toxin-antitoxin (TA) system.</text>
</comment>
<dbReference type="NCBIfam" id="TIGR01552">
    <property type="entry name" value="phd_fam"/>
    <property type="match status" value="1"/>
</dbReference>
<dbReference type="Pfam" id="PF02604">
    <property type="entry name" value="PhdYeFM_antitox"/>
    <property type="match status" value="1"/>
</dbReference>
<dbReference type="AlphaFoldDB" id="A0A1I0DAE0"/>
<dbReference type="PANTHER" id="PTHR35377">
    <property type="entry name" value="ANTITOXIN VAPB49-RELATED-RELATED"/>
    <property type="match status" value="1"/>
</dbReference>
<organism evidence="3 4">
    <name type="scientific">Geodermatophilus poikilotrophus</name>
    <dbReference type="NCBI Taxonomy" id="1333667"/>
    <lineage>
        <taxon>Bacteria</taxon>
        <taxon>Bacillati</taxon>
        <taxon>Actinomycetota</taxon>
        <taxon>Actinomycetes</taxon>
        <taxon>Geodermatophilales</taxon>
        <taxon>Geodermatophilaceae</taxon>
        <taxon>Geodermatophilus</taxon>
    </lineage>
</organism>
<protein>
    <recommendedName>
        <fullName evidence="2">Antitoxin</fullName>
    </recommendedName>
</protein>
<dbReference type="InterPro" id="IPR006442">
    <property type="entry name" value="Antitoxin_Phd/YefM"/>
</dbReference>
<reference evidence="4" key="1">
    <citation type="submission" date="2016-10" db="EMBL/GenBank/DDBJ databases">
        <authorList>
            <person name="Varghese N."/>
            <person name="Submissions S."/>
        </authorList>
    </citation>
    <scope>NUCLEOTIDE SEQUENCE [LARGE SCALE GENOMIC DNA]</scope>
    <source>
        <strain evidence="4">DSM 44209</strain>
    </source>
</reference>
<comment type="similarity">
    <text evidence="1 2">Belongs to the phD/YefM antitoxin family.</text>
</comment>
<dbReference type="SUPFAM" id="SSF143120">
    <property type="entry name" value="YefM-like"/>
    <property type="match status" value="1"/>
</dbReference>
<dbReference type="Proteomes" id="UP000198507">
    <property type="component" value="Unassembled WGS sequence"/>
</dbReference>
<evidence type="ECO:0000256" key="1">
    <source>
        <dbReference type="ARBA" id="ARBA00009981"/>
    </source>
</evidence>